<protein>
    <submittedName>
        <fullName evidence="1">Uncharacterized protein</fullName>
    </submittedName>
</protein>
<name>A0A6A5G9L0_CAERE</name>
<organism evidence="1 2">
    <name type="scientific">Caenorhabditis remanei</name>
    <name type="common">Caenorhabditis vulgaris</name>
    <dbReference type="NCBI Taxonomy" id="31234"/>
    <lineage>
        <taxon>Eukaryota</taxon>
        <taxon>Metazoa</taxon>
        <taxon>Ecdysozoa</taxon>
        <taxon>Nematoda</taxon>
        <taxon>Chromadorea</taxon>
        <taxon>Rhabditida</taxon>
        <taxon>Rhabditina</taxon>
        <taxon>Rhabditomorpha</taxon>
        <taxon>Rhabditoidea</taxon>
        <taxon>Rhabditidae</taxon>
        <taxon>Peloderinae</taxon>
        <taxon>Caenorhabditis</taxon>
    </lineage>
</organism>
<dbReference type="CTD" id="78776653"/>
<dbReference type="AlphaFoldDB" id="A0A6A5G9L0"/>
<dbReference type="Proteomes" id="UP000483820">
    <property type="component" value="Chromosome V"/>
</dbReference>
<dbReference type="KEGG" id="crq:GCK72_018274"/>
<comment type="caution">
    <text evidence="1">The sequence shown here is derived from an EMBL/GenBank/DDBJ whole genome shotgun (WGS) entry which is preliminary data.</text>
</comment>
<sequence length="107" mass="12659">MPSCSTTSINMTPILTMIPKFSEVQKSNRIFKTKREQMKRKMGPRMKIANGIPKTENVMSGPWDQRYRKMRLSVSYLEALFPASVQQMEQMKRNEKKFRDFYDLDSL</sequence>
<proteinExistence type="predicted"/>
<dbReference type="EMBL" id="WUAV01000005">
    <property type="protein sequence ID" value="KAF1751720.1"/>
    <property type="molecule type" value="Genomic_DNA"/>
</dbReference>
<dbReference type="GeneID" id="78776653"/>
<accession>A0A6A5G9L0</accession>
<evidence type="ECO:0000313" key="1">
    <source>
        <dbReference type="EMBL" id="KAF1751720.1"/>
    </source>
</evidence>
<gene>
    <name evidence="1" type="ORF">GCK72_018274</name>
</gene>
<dbReference type="RefSeq" id="XP_053581384.1">
    <property type="nucleotide sequence ID" value="XM_053732471.1"/>
</dbReference>
<reference evidence="1 2" key="1">
    <citation type="submission" date="2019-12" db="EMBL/GenBank/DDBJ databases">
        <title>Chromosome-level assembly of the Caenorhabditis remanei genome.</title>
        <authorList>
            <person name="Teterina A.A."/>
            <person name="Willis J.H."/>
            <person name="Phillips P.C."/>
        </authorList>
    </citation>
    <scope>NUCLEOTIDE SEQUENCE [LARGE SCALE GENOMIC DNA]</scope>
    <source>
        <strain evidence="1 2">PX506</strain>
        <tissue evidence="1">Whole organism</tissue>
    </source>
</reference>
<evidence type="ECO:0000313" key="2">
    <source>
        <dbReference type="Proteomes" id="UP000483820"/>
    </source>
</evidence>